<dbReference type="PANTHER" id="PTHR30487:SF0">
    <property type="entry name" value="PREPILIN LEADER PEPTIDASE_N-METHYLTRANSFERASE-RELATED"/>
    <property type="match status" value="1"/>
</dbReference>
<feature type="transmembrane region" description="Helical" evidence="1">
    <location>
        <begin position="104"/>
        <end position="123"/>
    </location>
</feature>
<sequence length="223" mass="22158">MSATHPGLLAAVGLASATAAVWTPRLADHLTRTPHAVNTAVGGPWRRSLTAAGVAGLTGTVLVWRLPTTPVPAACLLAAWLLFLQAGLLLTIADLETRRLPTSAIAATAAAASVLLLIGAAAGHDPGPILAALTGAALVGGTYLALAVLTPAGPGMGDVRLAALTGGLAAATGWNTLLLTAMLPYLLGLPSAIVQYRRGGGNRHIPFGPFLAAGAVTAVIITG</sequence>
<evidence type="ECO:0000313" key="3">
    <source>
        <dbReference type="Proteomes" id="UP001589608"/>
    </source>
</evidence>
<dbReference type="Proteomes" id="UP001589608">
    <property type="component" value="Unassembled WGS sequence"/>
</dbReference>
<keyword evidence="1" id="KW-1133">Transmembrane helix</keyword>
<keyword evidence="3" id="KW-1185">Reference proteome</keyword>
<evidence type="ECO:0000313" key="2">
    <source>
        <dbReference type="EMBL" id="MFB9443030.1"/>
    </source>
</evidence>
<comment type="caution">
    <text evidence="2">The sequence shown here is derived from an EMBL/GenBank/DDBJ whole genome shotgun (WGS) entry which is preliminary data.</text>
</comment>
<accession>A0ABV5M2E3</accession>
<name>A0ABV5M2E3_9ACTN</name>
<keyword evidence="1" id="KW-0812">Transmembrane</keyword>
<protein>
    <recommendedName>
        <fullName evidence="4">Prepilin type IV endopeptidase peptidase domain-containing protein</fullName>
    </recommendedName>
</protein>
<organism evidence="2 3">
    <name type="scientific">Dactylosporangium vinaceum</name>
    <dbReference type="NCBI Taxonomy" id="53362"/>
    <lineage>
        <taxon>Bacteria</taxon>
        <taxon>Bacillati</taxon>
        <taxon>Actinomycetota</taxon>
        <taxon>Actinomycetes</taxon>
        <taxon>Micromonosporales</taxon>
        <taxon>Micromonosporaceae</taxon>
        <taxon>Dactylosporangium</taxon>
    </lineage>
</organism>
<reference evidence="2 3" key="1">
    <citation type="submission" date="2024-09" db="EMBL/GenBank/DDBJ databases">
        <authorList>
            <person name="Sun Q."/>
            <person name="Mori K."/>
        </authorList>
    </citation>
    <scope>NUCLEOTIDE SEQUENCE [LARGE SCALE GENOMIC DNA]</scope>
    <source>
        <strain evidence="2 3">JCM 3307</strain>
    </source>
</reference>
<dbReference type="InterPro" id="IPR050882">
    <property type="entry name" value="Prepilin_peptidase/N-MTase"/>
</dbReference>
<keyword evidence="1" id="KW-0472">Membrane</keyword>
<feature type="transmembrane region" description="Helical" evidence="1">
    <location>
        <begin position="129"/>
        <end position="149"/>
    </location>
</feature>
<gene>
    <name evidence="2" type="ORF">ACFFTR_08040</name>
</gene>
<evidence type="ECO:0000256" key="1">
    <source>
        <dbReference type="SAM" id="Phobius"/>
    </source>
</evidence>
<feature type="transmembrane region" description="Helical" evidence="1">
    <location>
        <begin position="205"/>
        <end position="222"/>
    </location>
</feature>
<dbReference type="PANTHER" id="PTHR30487">
    <property type="entry name" value="TYPE 4 PREPILIN-LIKE PROTEINS LEADER PEPTIDE-PROCESSING ENZYME"/>
    <property type="match status" value="1"/>
</dbReference>
<dbReference type="RefSeq" id="WP_223099501.1">
    <property type="nucleotide sequence ID" value="NZ_CP061913.1"/>
</dbReference>
<proteinExistence type="predicted"/>
<feature type="transmembrane region" description="Helical" evidence="1">
    <location>
        <begin position="71"/>
        <end position="92"/>
    </location>
</feature>
<evidence type="ECO:0008006" key="4">
    <source>
        <dbReference type="Google" id="ProtNLM"/>
    </source>
</evidence>
<dbReference type="EMBL" id="JBHMCA010000019">
    <property type="protein sequence ID" value="MFB9443030.1"/>
    <property type="molecule type" value="Genomic_DNA"/>
</dbReference>
<feature type="transmembrane region" description="Helical" evidence="1">
    <location>
        <begin position="161"/>
        <end position="185"/>
    </location>
</feature>